<dbReference type="AlphaFoldDB" id="C6XCM4"/>
<evidence type="ECO:0000256" key="2">
    <source>
        <dbReference type="SAM" id="Phobius"/>
    </source>
</evidence>
<reference evidence="4" key="1">
    <citation type="submission" date="2009-07" db="EMBL/GenBank/DDBJ databases">
        <title>Complete sequence of chromosome of Methylovorus sp. SIP3-4.</title>
        <authorList>
            <person name="Lucas S."/>
            <person name="Copeland A."/>
            <person name="Lapidus A."/>
            <person name="Glavina del Rio T."/>
            <person name="Tice H."/>
            <person name="Bruce D."/>
            <person name="Goodwin L."/>
            <person name="Pitluck S."/>
            <person name="Clum A."/>
            <person name="Larimer F."/>
            <person name="Land M."/>
            <person name="Hauser L."/>
            <person name="Kyrpides N."/>
            <person name="Mikhailova N."/>
            <person name="Kayluzhnaya M."/>
            <person name="Chistoserdova L."/>
        </authorList>
    </citation>
    <scope>NUCLEOTIDE SEQUENCE [LARGE SCALE GENOMIC DNA]</scope>
    <source>
        <strain evidence="4">SIP3-4</strain>
    </source>
</reference>
<dbReference type="PANTHER" id="PTHR40115:SF1">
    <property type="entry name" value="INNER MEMBRANE PROTEIN WITH PEPSY TM HELIX"/>
    <property type="match status" value="1"/>
</dbReference>
<dbReference type="EMBL" id="CP001674">
    <property type="protein sequence ID" value="ACT50299.1"/>
    <property type="molecule type" value="Genomic_DNA"/>
</dbReference>
<feature type="transmembrane region" description="Helical" evidence="2">
    <location>
        <begin position="51"/>
        <end position="73"/>
    </location>
</feature>
<evidence type="ECO:0000313" key="3">
    <source>
        <dbReference type="EMBL" id="ACT50299.1"/>
    </source>
</evidence>
<keyword evidence="2" id="KW-0472">Membrane</keyword>
<dbReference type="Pfam" id="PF16357">
    <property type="entry name" value="PepSY_TM_like_2"/>
    <property type="match status" value="1"/>
</dbReference>
<organism evidence="3 4">
    <name type="scientific">Methylovorus glucosotrophus (strain SIP3-4)</name>
    <dbReference type="NCBI Taxonomy" id="582744"/>
    <lineage>
        <taxon>Bacteria</taxon>
        <taxon>Pseudomonadati</taxon>
        <taxon>Pseudomonadota</taxon>
        <taxon>Betaproteobacteria</taxon>
        <taxon>Nitrosomonadales</taxon>
        <taxon>Methylophilaceae</taxon>
        <taxon>Methylovorus</taxon>
    </lineage>
</organism>
<feature type="transmembrane region" description="Helical" evidence="2">
    <location>
        <begin position="238"/>
        <end position="256"/>
    </location>
</feature>
<gene>
    <name evidence="3" type="ordered locus">Msip34_1052</name>
</gene>
<feature type="transmembrane region" description="Helical" evidence="2">
    <location>
        <begin position="206"/>
        <end position="231"/>
    </location>
</feature>
<feature type="region of interest" description="Disordered" evidence="1">
    <location>
        <begin position="119"/>
        <end position="142"/>
    </location>
</feature>
<protein>
    <submittedName>
        <fullName evidence="3">PepSY-associated TM helix domain protein</fullName>
    </submittedName>
</protein>
<dbReference type="Proteomes" id="UP000002743">
    <property type="component" value="Chromosome"/>
</dbReference>
<dbReference type="KEGG" id="mei:Msip34_1052"/>
<dbReference type="InterPro" id="IPR032307">
    <property type="entry name" value="PepSY_TM-like_2"/>
</dbReference>
<dbReference type="HOGENOM" id="CLU_094191_0_0_4"/>
<keyword evidence="4" id="KW-1185">Reference proteome</keyword>
<keyword evidence="2" id="KW-0812">Transmembrane</keyword>
<dbReference type="eggNOG" id="COG3295">
    <property type="taxonomic scope" value="Bacteria"/>
</dbReference>
<accession>C6XCM4</accession>
<sequence>MSTPLSGSLFPIAAGHVSLCTSFFVDIFPMQKSLAQQNAQRGRTLRLLRKIHGWLGLWGAVLGLLFGTTGFLLNHRAVMKIPAAQMEESEIQLSVPQPYPQNAKAFTAFVQQALDIQHDPLERKPRKGEKDKGAQGSVMREKGEHDARFMGRDMSQPAKWEVEFRMPQMRIRAEYIAGNQFATIHREDANAWAYIMNMHKGVGANVAWVLLADTIAGAMIVLSITGVLLWTKMRQSRLVMAGLISASLVATIWAALGML</sequence>
<evidence type="ECO:0000313" key="4">
    <source>
        <dbReference type="Proteomes" id="UP000002743"/>
    </source>
</evidence>
<reference evidence="3 4" key="2">
    <citation type="journal article" date="2011" name="J. Bacteriol.">
        <title>Genomes of three methylotrophs from a single niche uncover genetic and metabolic divergence of Methylophilaceae.</title>
        <authorList>
            <person name="Lapidus A."/>
            <person name="Clum A."/>
            <person name="Labutti K."/>
            <person name="Kaluzhnaya M.G."/>
            <person name="Lim S."/>
            <person name="Beck D.A."/>
            <person name="Glavina Del Rio T."/>
            <person name="Nolan M."/>
            <person name="Mavromatis K."/>
            <person name="Huntemann M."/>
            <person name="Lucas S."/>
            <person name="Lidstrom M.E."/>
            <person name="Ivanova N."/>
            <person name="Chistoserdova L."/>
        </authorList>
    </citation>
    <scope>NUCLEOTIDE SEQUENCE [LARGE SCALE GENOMIC DNA]</scope>
    <source>
        <strain evidence="3 4">SIP3-4</strain>
    </source>
</reference>
<dbReference type="STRING" id="582744.Msip34_1052"/>
<dbReference type="PANTHER" id="PTHR40115">
    <property type="entry name" value="INNER MEMBRANE PROTEIN WITH PEPSY TM HELIX"/>
    <property type="match status" value="1"/>
</dbReference>
<proteinExistence type="predicted"/>
<keyword evidence="2" id="KW-1133">Transmembrane helix</keyword>
<name>C6XCM4_METGS</name>
<evidence type="ECO:0000256" key="1">
    <source>
        <dbReference type="SAM" id="MobiDB-lite"/>
    </source>
</evidence>